<sequence length="259" mass="28997">MRSRWAGCTGTRRSSGLREDPISPSVRGVSVDDPSWSFWEGCTRVRSGHRMAPWPLTIEHGPRASRRWRAHRGPTTPSPLSLRSCSVEDRSMTRHHLVIRPCTTEDLSALEAWDPTGNTRTHERRFGRQLAGTSTYFLATLHGTGELVGSCEVRWDGCAEPSVPREPEINGLQVLPESMQSQGIGTALIRAVEDAARGRGCGSIGLGVHDPRARALYLRLGYQETGTTYTDRYTWVDENHQEHHVADECRWLSRSLADR</sequence>
<dbReference type="InterPro" id="IPR050832">
    <property type="entry name" value="Bact_Acetyltransf"/>
</dbReference>
<evidence type="ECO:0000256" key="3">
    <source>
        <dbReference type="SAM" id="MobiDB-lite"/>
    </source>
</evidence>
<proteinExistence type="predicted"/>
<reference evidence="5 6" key="1">
    <citation type="journal article" date="2014" name="Int. J. Syst. Evol. Microbiol.">
        <title>Brachybacterium ginsengisoli sp. nov., isolated from soil of a ginseng field.</title>
        <authorList>
            <person name="Hoang V.A."/>
            <person name="Kim Y.J."/>
            <person name="Nguyen N.L."/>
            <person name="Yang D.C."/>
        </authorList>
    </citation>
    <scope>NUCLEOTIDE SEQUENCE [LARGE SCALE GENOMIC DNA]</scope>
    <source>
        <strain evidence="5 6">DCY80</strain>
    </source>
</reference>
<dbReference type="Gene3D" id="3.40.630.30">
    <property type="match status" value="1"/>
</dbReference>
<feature type="region of interest" description="Disordered" evidence="3">
    <location>
        <begin position="1"/>
        <end position="27"/>
    </location>
</feature>
<feature type="domain" description="N-acetyltransferase" evidence="4">
    <location>
        <begin position="97"/>
        <end position="252"/>
    </location>
</feature>
<keyword evidence="2" id="KW-0012">Acyltransferase</keyword>
<accession>A0A291H2L9</accession>
<dbReference type="InterPro" id="IPR016181">
    <property type="entry name" value="Acyl_CoA_acyltransferase"/>
</dbReference>
<dbReference type="InterPro" id="IPR000182">
    <property type="entry name" value="GNAT_dom"/>
</dbReference>
<evidence type="ECO:0000259" key="4">
    <source>
        <dbReference type="PROSITE" id="PS51186"/>
    </source>
</evidence>
<evidence type="ECO:0000256" key="2">
    <source>
        <dbReference type="ARBA" id="ARBA00023315"/>
    </source>
</evidence>
<gene>
    <name evidence="5" type="ORF">CFK41_14640</name>
</gene>
<dbReference type="CDD" id="cd04301">
    <property type="entry name" value="NAT_SF"/>
    <property type="match status" value="1"/>
</dbReference>
<dbReference type="GO" id="GO:0016747">
    <property type="term" value="F:acyltransferase activity, transferring groups other than amino-acyl groups"/>
    <property type="evidence" value="ECO:0007669"/>
    <property type="project" value="InterPro"/>
</dbReference>
<dbReference type="Proteomes" id="UP000217889">
    <property type="component" value="Chromosome"/>
</dbReference>
<evidence type="ECO:0000313" key="5">
    <source>
        <dbReference type="EMBL" id="ATG56652.1"/>
    </source>
</evidence>
<dbReference type="PANTHER" id="PTHR43877">
    <property type="entry name" value="AMINOALKYLPHOSPHONATE N-ACETYLTRANSFERASE-RELATED-RELATED"/>
    <property type="match status" value="1"/>
</dbReference>
<dbReference type="OrthoDB" id="5173601at2"/>
<dbReference type="SUPFAM" id="SSF55729">
    <property type="entry name" value="Acyl-CoA N-acyltransferases (Nat)"/>
    <property type="match status" value="1"/>
</dbReference>
<protein>
    <recommendedName>
        <fullName evidence="4">N-acetyltransferase domain-containing protein</fullName>
    </recommendedName>
</protein>
<name>A0A291H2L9_9MICO</name>
<keyword evidence="1" id="KW-0808">Transferase</keyword>
<evidence type="ECO:0000313" key="6">
    <source>
        <dbReference type="Proteomes" id="UP000217889"/>
    </source>
</evidence>
<dbReference type="EMBL" id="CP023564">
    <property type="protein sequence ID" value="ATG56652.1"/>
    <property type="molecule type" value="Genomic_DNA"/>
</dbReference>
<organism evidence="5 6">
    <name type="scientific">Brachybacterium ginsengisoli</name>
    <dbReference type="NCBI Taxonomy" id="1331682"/>
    <lineage>
        <taxon>Bacteria</taxon>
        <taxon>Bacillati</taxon>
        <taxon>Actinomycetota</taxon>
        <taxon>Actinomycetes</taxon>
        <taxon>Micrococcales</taxon>
        <taxon>Dermabacteraceae</taxon>
        <taxon>Brachybacterium</taxon>
    </lineage>
</organism>
<evidence type="ECO:0000256" key="1">
    <source>
        <dbReference type="ARBA" id="ARBA00022679"/>
    </source>
</evidence>
<dbReference type="AlphaFoldDB" id="A0A291H2L9"/>
<dbReference type="PROSITE" id="PS51186">
    <property type="entry name" value="GNAT"/>
    <property type="match status" value="1"/>
</dbReference>
<dbReference type="KEGG" id="bgg:CFK41_14640"/>
<dbReference type="Pfam" id="PF00583">
    <property type="entry name" value="Acetyltransf_1"/>
    <property type="match status" value="1"/>
</dbReference>
<keyword evidence="6" id="KW-1185">Reference proteome</keyword>